<dbReference type="EMBL" id="CH479225">
    <property type="protein sequence ID" value="EDW35162.1"/>
    <property type="molecule type" value="Genomic_DNA"/>
</dbReference>
<proteinExistence type="predicted"/>
<reference evidence="3 4" key="1">
    <citation type="journal article" date="2007" name="Nature">
        <title>Evolution of genes and genomes on the Drosophila phylogeny.</title>
        <authorList>
            <consortium name="Drosophila 12 Genomes Consortium"/>
            <person name="Clark A.G."/>
            <person name="Eisen M.B."/>
            <person name="Smith D.R."/>
            <person name="Bergman C.M."/>
            <person name="Oliver B."/>
            <person name="Markow T.A."/>
            <person name="Kaufman T.C."/>
            <person name="Kellis M."/>
            <person name="Gelbart W."/>
            <person name="Iyer V.N."/>
            <person name="Pollard D.A."/>
            <person name="Sackton T.B."/>
            <person name="Larracuente A.M."/>
            <person name="Singh N.D."/>
            <person name="Abad J.P."/>
            <person name="Abt D.N."/>
            <person name="Adryan B."/>
            <person name="Aguade M."/>
            <person name="Akashi H."/>
            <person name="Anderson W.W."/>
            <person name="Aquadro C.F."/>
            <person name="Ardell D.H."/>
            <person name="Arguello R."/>
            <person name="Artieri C.G."/>
            <person name="Barbash D.A."/>
            <person name="Barker D."/>
            <person name="Barsanti P."/>
            <person name="Batterham P."/>
            <person name="Batzoglou S."/>
            <person name="Begun D."/>
            <person name="Bhutkar A."/>
            <person name="Blanco E."/>
            <person name="Bosak S.A."/>
            <person name="Bradley R.K."/>
            <person name="Brand A.D."/>
            <person name="Brent M.R."/>
            <person name="Brooks A.N."/>
            <person name="Brown R.H."/>
            <person name="Butlin R.K."/>
            <person name="Caggese C."/>
            <person name="Calvi B.R."/>
            <person name="Bernardo de Carvalho A."/>
            <person name="Caspi A."/>
            <person name="Castrezana S."/>
            <person name="Celniker S.E."/>
            <person name="Chang J.L."/>
            <person name="Chapple C."/>
            <person name="Chatterji S."/>
            <person name="Chinwalla A."/>
            <person name="Civetta A."/>
            <person name="Clifton S.W."/>
            <person name="Comeron J.M."/>
            <person name="Costello J.C."/>
            <person name="Coyne J.A."/>
            <person name="Daub J."/>
            <person name="David R.G."/>
            <person name="Delcher A.L."/>
            <person name="Delehaunty K."/>
            <person name="Do C.B."/>
            <person name="Ebling H."/>
            <person name="Edwards K."/>
            <person name="Eickbush T."/>
            <person name="Evans J.D."/>
            <person name="Filipski A."/>
            <person name="Findeiss S."/>
            <person name="Freyhult E."/>
            <person name="Fulton L."/>
            <person name="Fulton R."/>
            <person name="Garcia A.C."/>
            <person name="Gardiner A."/>
            <person name="Garfield D.A."/>
            <person name="Garvin B.E."/>
            <person name="Gibson G."/>
            <person name="Gilbert D."/>
            <person name="Gnerre S."/>
            <person name="Godfrey J."/>
            <person name="Good R."/>
            <person name="Gotea V."/>
            <person name="Gravely B."/>
            <person name="Greenberg A.J."/>
            <person name="Griffiths-Jones S."/>
            <person name="Gross S."/>
            <person name="Guigo R."/>
            <person name="Gustafson E.A."/>
            <person name="Haerty W."/>
            <person name="Hahn M.W."/>
            <person name="Halligan D.L."/>
            <person name="Halpern A.L."/>
            <person name="Halter G.M."/>
            <person name="Han M.V."/>
            <person name="Heger A."/>
            <person name="Hillier L."/>
            <person name="Hinrichs A.S."/>
            <person name="Holmes I."/>
            <person name="Hoskins R.A."/>
            <person name="Hubisz M.J."/>
            <person name="Hultmark D."/>
            <person name="Huntley M.A."/>
            <person name="Jaffe D.B."/>
            <person name="Jagadeeshan S."/>
            <person name="Jeck W.R."/>
            <person name="Johnson J."/>
            <person name="Jones C.D."/>
            <person name="Jordan W.C."/>
            <person name="Karpen G.H."/>
            <person name="Kataoka E."/>
            <person name="Keightley P.D."/>
            <person name="Kheradpour P."/>
            <person name="Kirkness E.F."/>
            <person name="Koerich L.B."/>
            <person name="Kristiansen K."/>
            <person name="Kudrna D."/>
            <person name="Kulathinal R.J."/>
            <person name="Kumar S."/>
            <person name="Kwok R."/>
            <person name="Lander E."/>
            <person name="Langley C.H."/>
            <person name="Lapoint R."/>
            <person name="Lazzaro B.P."/>
            <person name="Lee S.J."/>
            <person name="Levesque L."/>
            <person name="Li R."/>
            <person name="Lin C.F."/>
            <person name="Lin M.F."/>
            <person name="Lindblad-Toh K."/>
            <person name="Llopart A."/>
            <person name="Long M."/>
            <person name="Low L."/>
            <person name="Lozovsky E."/>
            <person name="Lu J."/>
            <person name="Luo M."/>
            <person name="Machado C.A."/>
            <person name="Makalowski W."/>
            <person name="Marzo M."/>
            <person name="Matsuda M."/>
            <person name="Matzkin L."/>
            <person name="McAllister B."/>
            <person name="McBride C.S."/>
            <person name="McKernan B."/>
            <person name="McKernan K."/>
            <person name="Mendez-Lago M."/>
            <person name="Minx P."/>
            <person name="Mollenhauer M.U."/>
            <person name="Montooth K."/>
            <person name="Mount S.M."/>
            <person name="Mu X."/>
            <person name="Myers E."/>
            <person name="Negre B."/>
            <person name="Newfeld S."/>
            <person name="Nielsen R."/>
            <person name="Noor M.A."/>
            <person name="O'Grady P."/>
            <person name="Pachter L."/>
            <person name="Papaceit M."/>
            <person name="Parisi M.J."/>
            <person name="Parisi M."/>
            <person name="Parts L."/>
            <person name="Pedersen J.S."/>
            <person name="Pesole G."/>
            <person name="Phillippy A.M."/>
            <person name="Ponting C.P."/>
            <person name="Pop M."/>
            <person name="Porcelli D."/>
            <person name="Powell J.R."/>
            <person name="Prohaska S."/>
            <person name="Pruitt K."/>
            <person name="Puig M."/>
            <person name="Quesneville H."/>
            <person name="Ram K.R."/>
            <person name="Rand D."/>
            <person name="Rasmussen M.D."/>
            <person name="Reed L.K."/>
            <person name="Reenan R."/>
            <person name="Reily A."/>
            <person name="Remington K.A."/>
            <person name="Rieger T.T."/>
            <person name="Ritchie M.G."/>
            <person name="Robin C."/>
            <person name="Rogers Y.H."/>
            <person name="Rohde C."/>
            <person name="Rozas J."/>
            <person name="Rubenfield M.J."/>
            <person name="Ruiz A."/>
            <person name="Russo S."/>
            <person name="Salzberg S.L."/>
            <person name="Sanchez-Gracia A."/>
            <person name="Saranga D.J."/>
            <person name="Sato H."/>
            <person name="Schaeffer S.W."/>
            <person name="Schatz M.C."/>
            <person name="Schlenke T."/>
            <person name="Schwartz R."/>
            <person name="Segarra C."/>
            <person name="Singh R.S."/>
            <person name="Sirot L."/>
            <person name="Sirota M."/>
            <person name="Sisneros N.B."/>
            <person name="Smith C.D."/>
            <person name="Smith T.F."/>
            <person name="Spieth J."/>
            <person name="Stage D.E."/>
            <person name="Stark A."/>
            <person name="Stephan W."/>
            <person name="Strausberg R.L."/>
            <person name="Strempel S."/>
            <person name="Sturgill D."/>
            <person name="Sutton G."/>
            <person name="Sutton G.G."/>
            <person name="Tao W."/>
            <person name="Teichmann S."/>
            <person name="Tobari Y.N."/>
            <person name="Tomimura Y."/>
            <person name="Tsolas J.M."/>
            <person name="Valente V.L."/>
            <person name="Venter E."/>
            <person name="Venter J.C."/>
            <person name="Vicario S."/>
            <person name="Vieira F.G."/>
            <person name="Vilella A.J."/>
            <person name="Villasante A."/>
            <person name="Walenz B."/>
            <person name="Wang J."/>
            <person name="Wasserman M."/>
            <person name="Watts T."/>
            <person name="Wilson D."/>
            <person name="Wilson R.K."/>
            <person name="Wing R.A."/>
            <person name="Wolfner M.F."/>
            <person name="Wong A."/>
            <person name="Wong G.K."/>
            <person name="Wu C.I."/>
            <person name="Wu G."/>
            <person name="Yamamoto D."/>
            <person name="Yang H.P."/>
            <person name="Yang S.P."/>
            <person name="Yorke J.A."/>
            <person name="Yoshida K."/>
            <person name="Zdobnov E."/>
            <person name="Zhang P."/>
            <person name="Zhang Y."/>
            <person name="Zimin A.V."/>
            <person name="Baldwin J."/>
            <person name="Abdouelleil A."/>
            <person name="Abdulkadir J."/>
            <person name="Abebe A."/>
            <person name="Abera B."/>
            <person name="Abreu J."/>
            <person name="Acer S.C."/>
            <person name="Aftuck L."/>
            <person name="Alexander A."/>
            <person name="An P."/>
            <person name="Anderson E."/>
            <person name="Anderson S."/>
            <person name="Arachi H."/>
            <person name="Azer M."/>
            <person name="Bachantsang P."/>
            <person name="Barry A."/>
            <person name="Bayul T."/>
            <person name="Berlin A."/>
            <person name="Bessette D."/>
            <person name="Bloom T."/>
            <person name="Blye J."/>
            <person name="Boguslavskiy L."/>
            <person name="Bonnet C."/>
            <person name="Boukhgalter B."/>
            <person name="Bourzgui I."/>
            <person name="Brown A."/>
            <person name="Cahill P."/>
            <person name="Channer S."/>
            <person name="Cheshatsang Y."/>
            <person name="Chuda L."/>
            <person name="Citroen M."/>
            <person name="Collymore A."/>
            <person name="Cooke P."/>
            <person name="Costello M."/>
            <person name="D'Aco K."/>
            <person name="Daza R."/>
            <person name="De Haan G."/>
            <person name="DeGray S."/>
            <person name="DeMaso C."/>
            <person name="Dhargay N."/>
            <person name="Dooley K."/>
            <person name="Dooley E."/>
            <person name="Doricent M."/>
            <person name="Dorje P."/>
            <person name="Dorjee K."/>
            <person name="Dupes A."/>
            <person name="Elong R."/>
            <person name="Falk J."/>
            <person name="Farina A."/>
            <person name="Faro S."/>
            <person name="Ferguson D."/>
            <person name="Fisher S."/>
            <person name="Foley C.D."/>
            <person name="Franke A."/>
            <person name="Friedrich D."/>
            <person name="Gadbois L."/>
            <person name="Gearin G."/>
            <person name="Gearin C.R."/>
            <person name="Giannoukos G."/>
            <person name="Goode T."/>
            <person name="Graham J."/>
            <person name="Grandbois E."/>
            <person name="Grewal S."/>
            <person name="Gyaltsen K."/>
            <person name="Hafez N."/>
            <person name="Hagos B."/>
            <person name="Hall J."/>
            <person name="Henson C."/>
            <person name="Hollinger A."/>
            <person name="Honan T."/>
            <person name="Huard M.D."/>
            <person name="Hughes L."/>
            <person name="Hurhula B."/>
            <person name="Husby M.E."/>
            <person name="Kamat A."/>
            <person name="Kanga B."/>
            <person name="Kashin S."/>
            <person name="Khazanovich D."/>
            <person name="Kisner P."/>
            <person name="Lance K."/>
            <person name="Lara M."/>
            <person name="Lee W."/>
            <person name="Lennon N."/>
            <person name="Letendre F."/>
            <person name="LeVine R."/>
            <person name="Lipovsky A."/>
            <person name="Liu X."/>
            <person name="Liu J."/>
            <person name="Liu S."/>
            <person name="Lokyitsang T."/>
            <person name="Lokyitsang Y."/>
            <person name="Lubonja R."/>
            <person name="Lui A."/>
            <person name="MacDonald P."/>
            <person name="Magnisalis V."/>
            <person name="Maru K."/>
            <person name="Matthews C."/>
            <person name="McCusker W."/>
            <person name="McDonough S."/>
            <person name="Mehta T."/>
            <person name="Meldrim J."/>
            <person name="Meneus L."/>
            <person name="Mihai O."/>
            <person name="Mihalev A."/>
            <person name="Mihova T."/>
            <person name="Mittelman R."/>
            <person name="Mlenga V."/>
            <person name="Montmayeur A."/>
            <person name="Mulrain L."/>
            <person name="Navidi A."/>
            <person name="Naylor J."/>
            <person name="Negash T."/>
            <person name="Nguyen T."/>
            <person name="Nguyen N."/>
            <person name="Nicol R."/>
            <person name="Norbu C."/>
            <person name="Norbu N."/>
            <person name="Novod N."/>
            <person name="O'Neill B."/>
            <person name="Osman S."/>
            <person name="Markiewicz E."/>
            <person name="Oyono O.L."/>
            <person name="Patti C."/>
            <person name="Phunkhang P."/>
            <person name="Pierre F."/>
            <person name="Priest M."/>
            <person name="Raghuraman S."/>
            <person name="Rege F."/>
            <person name="Reyes R."/>
            <person name="Rise C."/>
            <person name="Rogov P."/>
            <person name="Ross K."/>
            <person name="Ryan E."/>
            <person name="Settipalli S."/>
            <person name="Shea T."/>
            <person name="Sherpa N."/>
            <person name="Shi L."/>
            <person name="Shih D."/>
            <person name="Sparrow T."/>
            <person name="Spaulding J."/>
            <person name="Stalker J."/>
            <person name="Stange-Thomann N."/>
            <person name="Stavropoulos S."/>
            <person name="Stone C."/>
            <person name="Strader C."/>
            <person name="Tesfaye S."/>
            <person name="Thomson T."/>
            <person name="Thoulutsang Y."/>
            <person name="Thoulutsang D."/>
            <person name="Topham K."/>
            <person name="Topping I."/>
            <person name="Tsamla T."/>
            <person name="Vassiliev H."/>
            <person name="Vo A."/>
            <person name="Wangchuk T."/>
            <person name="Wangdi T."/>
            <person name="Weiand M."/>
            <person name="Wilkinson J."/>
            <person name="Wilson A."/>
            <person name="Yadav S."/>
            <person name="Young G."/>
            <person name="Yu Q."/>
            <person name="Zembek L."/>
            <person name="Zhong D."/>
            <person name="Zimmer A."/>
            <person name="Zwirko Z."/>
            <person name="Jaffe D.B."/>
            <person name="Alvarez P."/>
            <person name="Brockman W."/>
            <person name="Butler J."/>
            <person name="Chin C."/>
            <person name="Gnerre S."/>
            <person name="Grabherr M."/>
            <person name="Kleber M."/>
            <person name="Mauceli E."/>
            <person name="MacCallum I."/>
        </authorList>
    </citation>
    <scope>NUCLEOTIDE SEQUENCE [LARGE SCALE GENOMIC DNA]</scope>
    <source>
        <strain evidence="4">MSH-3 / Tucson 14011-0111.49</strain>
    </source>
</reference>
<feature type="chain" id="PRO_5002808012" evidence="2">
    <location>
        <begin position="20"/>
        <end position="93"/>
    </location>
</feature>
<dbReference type="Proteomes" id="UP000008744">
    <property type="component" value="Unassembled WGS sequence"/>
</dbReference>
<dbReference type="HOGENOM" id="CLU_2199621_0_0_1"/>
<organism evidence="4">
    <name type="scientific">Drosophila persimilis</name>
    <name type="common">Fruit fly</name>
    <dbReference type="NCBI Taxonomy" id="7234"/>
    <lineage>
        <taxon>Eukaryota</taxon>
        <taxon>Metazoa</taxon>
        <taxon>Ecdysozoa</taxon>
        <taxon>Arthropoda</taxon>
        <taxon>Hexapoda</taxon>
        <taxon>Insecta</taxon>
        <taxon>Pterygota</taxon>
        <taxon>Neoptera</taxon>
        <taxon>Endopterygota</taxon>
        <taxon>Diptera</taxon>
        <taxon>Brachycera</taxon>
        <taxon>Muscomorpha</taxon>
        <taxon>Ephydroidea</taxon>
        <taxon>Drosophilidae</taxon>
        <taxon>Drosophila</taxon>
        <taxon>Sophophora</taxon>
    </lineage>
</organism>
<accession>B4H8V3</accession>
<evidence type="ECO:0000256" key="2">
    <source>
        <dbReference type="SAM" id="SignalP"/>
    </source>
</evidence>
<name>B4H8V3_DROPE</name>
<evidence type="ECO:0000313" key="4">
    <source>
        <dbReference type="Proteomes" id="UP000008744"/>
    </source>
</evidence>
<feature type="compositionally biased region" description="Polar residues" evidence="1">
    <location>
        <begin position="84"/>
        <end position="93"/>
    </location>
</feature>
<keyword evidence="2" id="KW-0732">Signal</keyword>
<feature type="region of interest" description="Disordered" evidence="1">
    <location>
        <begin position="62"/>
        <end position="93"/>
    </location>
</feature>
<dbReference type="STRING" id="7234.B4H8V3"/>
<dbReference type="PhylomeDB" id="B4H8V3"/>
<dbReference type="OMA" id="WSDSAHN"/>
<sequence length="93" mass="9812">MQSILGLLFLCGAIYSVIAASGIHQYIGDGSDEKLAWSDSAHNADTDEILSRVAAFDGATNFDDSHWGGDAPSRGGGSDRASHSDSGFQFIQF</sequence>
<keyword evidence="4" id="KW-1185">Reference proteome</keyword>
<feature type="signal peptide" evidence="2">
    <location>
        <begin position="1"/>
        <end position="19"/>
    </location>
</feature>
<gene>
    <name evidence="3" type="primary">Dper\GL24776</name>
    <name evidence="3" type="ORF">Dper_GL24776</name>
</gene>
<evidence type="ECO:0000256" key="1">
    <source>
        <dbReference type="SAM" id="MobiDB-lite"/>
    </source>
</evidence>
<evidence type="ECO:0000313" key="3">
    <source>
        <dbReference type="EMBL" id="EDW35162.1"/>
    </source>
</evidence>
<protein>
    <submittedName>
        <fullName evidence="3">GL24776</fullName>
    </submittedName>
</protein>
<dbReference type="AlphaFoldDB" id="B4H8V3"/>